<proteinExistence type="predicted"/>
<dbReference type="GO" id="GO:0050660">
    <property type="term" value="F:flavin adenine dinucleotide binding"/>
    <property type="evidence" value="ECO:0007669"/>
    <property type="project" value="InterPro"/>
</dbReference>
<protein>
    <recommendedName>
        <fullName evidence="1">Berberine/berberine-like domain-containing protein</fullName>
    </recommendedName>
</protein>
<gene>
    <name evidence="2" type="ORF">LTR91_025109</name>
</gene>
<organism evidence="2 3">
    <name type="scientific">Friedmanniomyces endolithicus</name>
    <dbReference type="NCBI Taxonomy" id="329885"/>
    <lineage>
        <taxon>Eukaryota</taxon>
        <taxon>Fungi</taxon>
        <taxon>Dikarya</taxon>
        <taxon>Ascomycota</taxon>
        <taxon>Pezizomycotina</taxon>
        <taxon>Dothideomycetes</taxon>
        <taxon>Dothideomycetidae</taxon>
        <taxon>Mycosphaerellales</taxon>
        <taxon>Teratosphaeriaceae</taxon>
        <taxon>Friedmanniomyces</taxon>
    </lineage>
</organism>
<keyword evidence="3" id="KW-1185">Reference proteome</keyword>
<dbReference type="GO" id="GO:0016491">
    <property type="term" value="F:oxidoreductase activity"/>
    <property type="evidence" value="ECO:0007669"/>
    <property type="project" value="InterPro"/>
</dbReference>
<dbReference type="InterPro" id="IPR016169">
    <property type="entry name" value="FAD-bd_PCMH_sub2"/>
</dbReference>
<dbReference type="Gene3D" id="3.30.465.10">
    <property type="match status" value="1"/>
</dbReference>
<reference evidence="2" key="1">
    <citation type="submission" date="2023-06" db="EMBL/GenBank/DDBJ databases">
        <title>Black Yeasts Isolated from many extreme environments.</title>
        <authorList>
            <person name="Coleine C."/>
            <person name="Stajich J.E."/>
            <person name="Selbmann L."/>
        </authorList>
    </citation>
    <scope>NUCLEOTIDE SEQUENCE</scope>
    <source>
        <strain evidence="2">CCFEE 5200</strain>
    </source>
</reference>
<dbReference type="Proteomes" id="UP001175353">
    <property type="component" value="Unassembled WGS sequence"/>
</dbReference>
<name>A0AAN6GZR2_9PEZI</name>
<evidence type="ECO:0000313" key="2">
    <source>
        <dbReference type="EMBL" id="KAK0951244.1"/>
    </source>
</evidence>
<comment type="caution">
    <text evidence="2">The sequence shown here is derived from an EMBL/GenBank/DDBJ whole genome shotgun (WGS) entry which is preliminary data.</text>
</comment>
<evidence type="ECO:0000259" key="1">
    <source>
        <dbReference type="Pfam" id="PF08031"/>
    </source>
</evidence>
<accession>A0AAN6GZR2</accession>
<feature type="domain" description="Berberine/berberine-like" evidence="1">
    <location>
        <begin position="67"/>
        <end position="90"/>
    </location>
</feature>
<dbReference type="AlphaFoldDB" id="A0AAN6GZR2"/>
<evidence type="ECO:0000313" key="3">
    <source>
        <dbReference type="Proteomes" id="UP001175353"/>
    </source>
</evidence>
<sequence length="164" mass="18462">MPMWSKPENDQRCRQWARYVRNMFKKETEAQSETASKAVEGGASVRGGKGAVLLYGNYDQYDGISKDIFGAHHSRLAEIKKHYDPKNMFNKVFAIQPAAWTAICKQQKIELSKINTACPIVIMPRVPYHLSHLVTAIHTNSPPRQDFDSIATSMPIATSPRTKA</sequence>
<dbReference type="Pfam" id="PF08031">
    <property type="entry name" value="BBE"/>
    <property type="match status" value="1"/>
</dbReference>
<dbReference type="EMBL" id="JAUJLE010000715">
    <property type="protein sequence ID" value="KAK0951244.1"/>
    <property type="molecule type" value="Genomic_DNA"/>
</dbReference>
<dbReference type="InterPro" id="IPR012951">
    <property type="entry name" value="BBE"/>
</dbReference>